<feature type="domain" description="TniQ" evidence="2">
    <location>
        <begin position="16"/>
        <end position="147"/>
    </location>
</feature>
<dbReference type="AlphaFoldDB" id="A0A429YVL5"/>
<evidence type="ECO:0000313" key="4">
    <source>
        <dbReference type="Proteomes" id="UP000278398"/>
    </source>
</evidence>
<proteinExistence type="predicted"/>
<reference evidence="3 4" key="1">
    <citation type="submission" date="2018-12" db="EMBL/GenBank/DDBJ databases">
        <title>Mesorhizobium carbonis sp. nov., isolated from coal mine water.</title>
        <authorList>
            <person name="Xin W."/>
            <person name="Xu Z."/>
            <person name="Xiang F."/>
            <person name="Zhang J."/>
            <person name="Xi L."/>
            <person name="Liu J."/>
        </authorList>
    </citation>
    <scope>NUCLEOTIDE SEQUENCE [LARGE SCALE GENOMIC DNA]</scope>
    <source>
        <strain evidence="3 4">B2.3</strain>
    </source>
</reference>
<dbReference type="InterPro" id="IPR009492">
    <property type="entry name" value="TniQ"/>
</dbReference>
<dbReference type="RefSeq" id="WP_126700841.1">
    <property type="nucleotide sequence ID" value="NZ_RWKW01000055.1"/>
</dbReference>
<feature type="region of interest" description="Disordered" evidence="1">
    <location>
        <begin position="640"/>
        <end position="660"/>
    </location>
</feature>
<organism evidence="3 4">
    <name type="scientific">Aquibium carbonis</name>
    <dbReference type="NCBI Taxonomy" id="2495581"/>
    <lineage>
        <taxon>Bacteria</taxon>
        <taxon>Pseudomonadati</taxon>
        <taxon>Pseudomonadota</taxon>
        <taxon>Alphaproteobacteria</taxon>
        <taxon>Hyphomicrobiales</taxon>
        <taxon>Phyllobacteriaceae</taxon>
        <taxon>Aquibium</taxon>
    </lineage>
</organism>
<comment type="caution">
    <text evidence="3">The sequence shown here is derived from an EMBL/GenBank/DDBJ whole genome shotgun (WGS) entry which is preliminary data.</text>
</comment>
<dbReference type="EMBL" id="RWKW01000055">
    <property type="protein sequence ID" value="RST85491.1"/>
    <property type="molecule type" value="Genomic_DNA"/>
</dbReference>
<dbReference type="Pfam" id="PF06527">
    <property type="entry name" value="TniQ"/>
    <property type="match status" value="1"/>
</dbReference>
<gene>
    <name evidence="3" type="ORF">EJC49_15500</name>
</gene>
<sequence>MRTTGRTAKPLAYAYPLEDQEPAAGFAARLAALNGRSLWHFLRDMSIPPRALDKGVAATVRAVAVLGRADPEALSRYTPVPKDTGFYSVAGETIGRLSVSRTYFRFCARCALEDMERYDGPPASRPWLRLEWTLSHFRSCGKHKILLSAVQPVRRPFAPFDFSGTMHELLSNLPQLREDASAADASPFQNWLQDRLRGVRSTANWLDDMPLYAAAAFCEALGISSLHEPKVRTASLSTNDWAAAADEGYRVASAGEESVKVLLGRLNEAQSSTRGFWGPRDTYGYAYGLLQKTVGDPAYGKLRDAVRRFALETMPIEPGTDVLGETAGQRQVHTVRTASRDSGMHALTIRRLFKRMGVEGAEDQSGLMDHRVLVKSEEIHRVVSELRDAITAPQVEKLLGVPRLHLKELVARGYLHALAGTGSRRNAKRRFSKADVERLRVRFFEDAREVEKPALRQLDVVGTRRAATCSIPDLLEMIFSGKLHWKGRLAGRHDYMALLLDADEVTALVRSRETRAGLTKQEAETFIPGAHGDAVCALIRSGHLRTEEEFNPEARRMTTVVTRASAEAFRSSFVTLGELCQESGLHHKKVRLLLRIAAIEAVLDPESFGTFFYCRDDVRRAVAADPAFWAYEKSTAQKKAKAVRNGHQRVSPATPAPGAA</sequence>
<evidence type="ECO:0000256" key="1">
    <source>
        <dbReference type="SAM" id="MobiDB-lite"/>
    </source>
</evidence>
<keyword evidence="4" id="KW-1185">Reference proteome</keyword>
<evidence type="ECO:0000259" key="2">
    <source>
        <dbReference type="Pfam" id="PF06527"/>
    </source>
</evidence>
<dbReference type="OrthoDB" id="7595282at2"/>
<name>A0A429YVL5_9HYPH</name>
<protein>
    <recommendedName>
        <fullName evidence="2">TniQ domain-containing protein</fullName>
    </recommendedName>
</protein>
<evidence type="ECO:0000313" key="3">
    <source>
        <dbReference type="EMBL" id="RST85491.1"/>
    </source>
</evidence>
<dbReference type="Proteomes" id="UP000278398">
    <property type="component" value="Unassembled WGS sequence"/>
</dbReference>
<accession>A0A429YVL5</accession>